<proteinExistence type="predicted"/>
<feature type="region of interest" description="Disordered" evidence="1">
    <location>
        <begin position="1"/>
        <end position="75"/>
    </location>
</feature>
<evidence type="ECO:0000256" key="1">
    <source>
        <dbReference type="SAM" id="MobiDB-lite"/>
    </source>
</evidence>
<gene>
    <name evidence="2" type="ORF">TKK_009034</name>
</gene>
<evidence type="ECO:0000313" key="2">
    <source>
        <dbReference type="EMBL" id="KAL3396992.1"/>
    </source>
</evidence>
<reference evidence="2 3" key="1">
    <citation type="journal article" date="2024" name="bioRxiv">
        <title>A reference genome for Trichogramma kaykai: A tiny desert-dwelling parasitoid wasp with competing sex-ratio distorters.</title>
        <authorList>
            <person name="Culotta J."/>
            <person name="Lindsey A.R."/>
        </authorList>
    </citation>
    <scope>NUCLEOTIDE SEQUENCE [LARGE SCALE GENOMIC DNA]</scope>
    <source>
        <strain evidence="2 3">KSX58</strain>
    </source>
</reference>
<dbReference type="PANTHER" id="PTHR34239">
    <property type="entry name" value="APPLE DOMAIN-CONTAINING PROTEIN"/>
    <property type="match status" value="1"/>
</dbReference>
<feature type="compositionally biased region" description="Polar residues" evidence="1">
    <location>
        <begin position="276"/>
        <end position="293"/>
    </location>
</feature>
<feature type="compositionally biased region" description="Basic and acidic residues" evidence="1">
    <location>
        <begin position="19"/>
        <end position="29"/>
    </location>
</feature>
<protein>
    <submittedName>
        <fullName evidence="2">Uncharacterized protein</fullName>
    </submittedName>
</protein>
<keyword evidence="3" id="KW-1185">Reference proteome</keyword>
<name>A0ABD2WVJ5_9HYME</name>
<evidence type="ECO:0000313" key="3">
    <source>
        <dbReference type="Proteomes" id="UP001627154"/>
    </source>
</evidence>
<feature type="region of interest" description="Disordered" evidence="1">
    <location>
        <begin position="276"/>
        <end position="331"/>
    </location>
</feature>
<organism evidence="2 3">
    <name type="scientific">Trichogramma kaykai</name>
    <dbReference type="NCBI Taxonomy" id="54128"/>
    <lineage>
        <taxon>Eukaryota</taxon>
        <taxon>Metazoa</taxon>
        <taxon>Ecdysozoa</taxon>
        <taxon>Arthropoda</taxon>
        <taxon>Hexapoda</taxon>
        <taxon>Insecta</taxon>
        <taxon>Pterygota</taxon>
        <taxon>Neoptera</taxon>
        <taxon>Endopterygota</taxon>
        <taxon>Hymenoptera</taxon>
        <taxon>Apocrita</taxon>
        <taxon>Proctotrupomorpha</taxon>
        <taxon>Chalcidoidea</taxon>
        <taxon>Trichogrammatidae</taxon>
        <taxon>Trichogramma</taxon>
    </lineage>
</organism>
<dbReference type="AlphaFoldDB" id="A0ABD2WVJ5"/>
<dbReference type="Proteomes" id="UP001627154">
    <property type="component" value="Unassembled WGS sequence"/>
</dbReference>
<dbReference type="PANTHER" id="PTHR34239:SF2">
    <property type="entry name" value="TRANSPOSABLE ELEMENT P TRANSPOSASE_THAP9 CONSERVED DOMAIN-CONTAINING PROTEIN"/>
    <property type="match status" value="1"/>
</dbReference>
<feature type="compositionally biased region" description="Polar residues" evidence="1">
    <location>
        <begin position="54"/>
        <end position="68"/>
    </location>
</feature>
<feature type="compositionally biased region" description="Polar residues" evidence="1">
    <location>
        <begin position="303"/>
        <end position="331"/>
    </location>
</feature>
<dbReference type="EMBL" id="JBJJXI010000067">
    <property type="protein sequence ID" value="KAL3396992.1"/>
    <property type="molecule type" value="Genomic_DNA"/>
</dbReference>
<accession>A0ABD2WVJ5</accession>
<sequence>MSSGSSSEKEKQPRKRKRSTEVEKLEKEMAAMAKKLRLLQQNDIMATDADESDATQSSEENQSPNKVKQASVKAANVNEEEVSSCLGELRENKTSNELDLIDDVALRVSEYLRLGLPKEQKKEILDLIPRKHKDFNLVAPKINAEILHSMKEEAIKRDNFFFAHYQDIAAANLALSSSVLSMVLNDQNEPLERSNILKALSDAVKLNAELYRCLNIARKIYITPAFEKKVKAVLDKAESTELLFGDKVTDLISGVKTAETLKKDLLGTKMTGSLNWRSSSNNTVGSPKNQTKKSYFARKDQQAPFTPRQNSSKKQNYRRNYTQSHPLQKKT</sequence>
<comment type="caution">
    <text evidence="2">The sequence shown here is derived from an EMBL/GenBank/DDBJ whole genome shotgun (WGS) entry which is preliminary data.</text>
</comment>